<evidence type="ECO:0000256" key="1">
    <source>
        <dbReference type="SAM" id="MobiDB-lite"/>
    </source>
</evidence>
<evidence type="ECO:0000313" key="3">
    <source>
        <dbReference type="Proteomes" id="UP000550508"/>
    </source>
</evidence>
<dbReference type="AlphaFoldDB" id="A0A849VN46"/>
<accession>A0A849VN46</accession>
<proteinExistence type="predicted"/>
<dbReference type="Proteomes" id="UP000550508">
    <property type="component" value="Unassembled WGS sequence"/>
</dbReference>
<dbReference type="InterPro" id="IPR036619">
    <property type="entry name" value="NinB_sf"/>
</dbReference>
<keyword evidence="3" id="KW-1185">Reference proteome</keyword>
<dbReference type="Pfam" id="PF05772">
    <property type="entry name" value="NinB"/>
    <property type="match status" value="1"/>
</dbReference>
<protein>
    <submittedName>
        <fullName evidence="2">Recombination protein NinB</fullName>
    </submittedName>
</protein>
<reference evidence="2 3" key="1">
    <citation type="submission" date="2020-05" db="EMBL/GenBank/DDBJ databases">
        <authorList>
            <person name="Kim M.K."/>
        </authorList>
    </citation>
    <scope>NUCLEOTIDE SEQUENCE [LARGE SCALE GENOMIC DNA]</scope>
    <source>
        <strain evidence="2 3">BT25</strain>
    </source>
</reference>
<name>A0A849VN46_9HYPH</name>
<feature type="compositionally biased region" description="Polar residues" evidence="1">
    <location>
        <begin position="135"/>
        <end position="158"/>
    </location>
</feature>
<feature type="region of interest" description="Disordered" evidence="1">
    <location>
        <begin position="105"/>
        <end position="160"/>
    </location>
</feature>
<dbReference type="SUPFAM" id="SSF103370">
    <property type="entry name" value="NinB"/>
    <property type="match status" value="1"/>
</dbReference>
<dbReference type="Gene3D" id="1.10.3790.10">
    <property type="entry name" value="NinB"/>
    <property type="match status" value="1"/>
</dbReference>
<comment type="caution">
    <text evidence="2">The sequence shown here is derived from an EMBL/GenBank/DDBJ whole genome shotgun (WGS) entry which is preliminary data.</text>
</comment>
<feature type="compositionally biased region" description="Basic and acidic residues" evidence="1">
    <location>
        <begin position="105"/>
        <end position="123"/>
    </location>
</feature>
<sequence length="246" mass="26835">MVAAWARNVEYGTIVEFRKKTRSAEQNAKLHAMLGEVAEQVVWYGRKLDIDDWKNMFTASLRHADVIPGIDKGTIVPLGMKTSTMTVEEMGNLIELIYAFGSDPEHPVQFKEPQESDVPHASDDGSEADLLPGEASNTEPGGSSETSSPDQPSGSNFLTDEDKRNLGEFIVRLNAAVGADPDVVRMARNSFAAEQRPLSKLAKEKAETITGHFRDACGKSDEVRQAALAFTCALAQIDEQDLAVQP</sequence>
<gene>
    <name evidence="2" type="ORF">HQ945_08590</name>
</gene>
<evidence type="ECO:0000313" key="2">
    <source>
        <dbReference type="EMBL" id="NTS31312.1"/>
    </source>
</evidence>
<dbReference type="EMBL" id="JABUMX010000002">
    <property type="protein sequence ID" value="NTS31312.1"/>
    <property type="molecule type" value="Genomic_DNA"/>
</dbReference>
<organism evidence="2 3">
    <name type="scientific">Phyllobacterium pellucidum</name>
    <dbReference type="NCBI Taxonomy" id="2740464"/>
    <lineage>
        <taxon>Bacteria</taxon>
        <taxon>Pseudomonadati</taxon>
        <taxon>Pseudomonadota</taxon>
        <taxon>Alphaproteobacteria</taxon>
        <taxon>Hyphomicrobiales</taxon>
        <taxon>Phyllobacteriaceae</taxon>
        <taxon>Phyllobacterium</taxon>
    </lineage>
</organism>
<dbReference type="InterPro" id="IPR008711">
    <property type="entry name" value="Recombinase_NinB"/>
</dbReference>